<accession>A0A1A8TT14</accession>
<dbReference type="EC" id="2.5.1.18" evidence="1"/>
<dbReference type="InterPro" id="IPR040079">
    <property type="entry name" value="Glutathione_S-Trfase"/>
</dbReference>
<protein>
    <recommendedName>
        <fullName evidence="1">glutathione transferase</fullName>
        <ecNumber evidence="1">2.5.1.18</ecNumber>
    </recommendedName>
</protein>
<comment type="similarity">
    <text evidence="4">Belongs to the GST superfamily.</text>
</comment>
<feature type="domain" description="GST C-terminal" evidence="6">
    <location>
        <begin position="93"/>
        <end position="227"/>
    </location>
</feature>
<dbReference type="PROSITE" id="PS50405">
    <property type="entry name" value="GST_CTER"/>
    <property type="match status" value="1"/>
</dbReference>
<dbReference type="SUPFAM" id="SSF52833">
    <property type="entry name" value="Thioredoxin-like"/>
    <property type="match status" value="1"/>
</dbReference>
<evidence type="ECO:0000256" key="2">
    <source>
        <dbReference type="ARBA" id="ARBA00022679"/>
    </source>
</evidence>
<dbReference type="AlphaFoldDB" id="A0A1A8TT14"/>
<dbReference type="InterPro" id="IPR004046">
    <property type="entry name" value="GST_C"/>
</dbReference>
<evidence type="ECO:0000256" key="4">
    <source>
        <dbReference type="RuleBase" id="RU003494"/>
    </source>
</evidence>
<sequence length="227" mass="25612">MEEGDCMITVHHLENSRSQRIVWLLEELKLDYDVIEYKRDPETSAAPEALKKIHPLGKSPVITDKGLTVAESGAIIEYLLDRYDRESRLRPTEGQALLDYRYWLHFAEGSLMPLLVMKLVMMKIPKSPMPFFVKPVAKGISGKVQENFISPRLKDQLDFIEQTLSDRIWFTGDSLSAADIQMSFPLLAASTRTDLSAYPNIAAFIERVKGEASYQAALKKGGAFTTL</sequence>
<dbReference type="PANTHER" id="PTHR44051:SF9">
    <property type="entry name" value="GLUTATHIONE S-TRANSFERASE 1"/>
    <property type="match status" value="1"/>
</dbReference>
<dbReference type="FunFam" id="3.40.30.10:FF:000156">
    <property type="entry name" value="Glutathione S-transferase 1"/>
    <property type="match status" value="1"/>
</dbReference>
<dbReference type="SUPFAM" id="SSF47616">
    <property type="entry name" value="GST C-terminal domain-like"/>
    <property type="match status" value="1"/>
</dbReference>
<dbReference type="EMBL" id="FLOB01000013">
    <property type="protein sequence ID" value="SBS36488.1"/>
    <property type="molecule type" value="Genomic_DNA"/>
</dbReference>
<evidence type="ECO:0000256" key="3">
    <source>
        <dbReference type="ARBA" id="ARBA00047960"/>
    </source>
</evidence>
<dbReference type="CDD" id="cd03189">
    <property type="entry name" value="GST_C_GTT1_like"/>
    <property type="match status" value="1"/>
</dbReference>
<feature type="domain" description="GST N-terminal" evidence="5">
    <location>
        <begin position="5"/>
        <end position="87"/>
    </location>
</feature>
<evidence type="ECO:0000256" key="1">
    <source>
        <dbReference type="ARBA" id="ARBA00012452"/>
    </source>
</evidence>
<dbReference type="SFLD" id="SFLDG00358">
    <property type="entry name" value="Main_(cytGST)"/>
    <property type="match status" value="1"/>
</dbReference>
<dbReference type="Proteomes" id="UP000092544">
    <property type="component" value="Unassembled WGS sequence"/>
</dbReference>
<dbReference type="GO" id="GO:0005737">
    <property type="term" value="C:cytoplasm"/>
    <property type="evidence" value="ECO:0007669"/>
    <property type="project" value="UniProtKB-ARBA"/>
</dbReference>
<dbReference type="InterPro" id="IPR036282">
    <property type="entry name" value="Glutathione-S-Trfase_C_sf"/>
</dbReference>
<dbReference type="PROSITE" id="PS50404">
    <property type="entry name" value="GST_NTER"/>
    <property type="match status" value="1"/>
</dbReference>
<keyword evidence="2 7" id="KW-0808">Transferase</keyword>
<comment type="catalytic activity">
    <reaction evidence="3">
        <text>RX + glutathione = an S-substituted glutathione + a halide anion + H(+)</text>
        <dbReference type="Rhea" id="RHEA:16437"/>
        <dbReference type="ChEBI" id="CHEBI:15378"/>
        <dbReference type="ChEBI" id="CHEBI:16042"/>
        <dbReference type="ChEBI" id="CHEBI:17792"/>
        <dbReference type="ChEBI" id="CHEBI:57925"/>
        <dbReference type="ChEBI" id="CHEBI:90779"/>
        <dbReference type="EC" id="2.5.1.18"/>
    </reaction>
</comment>
<evidence type="ECO:0000259" key="5">
    <source>
        <dbReference type="PROSITE" id="PS50404"/>
    </source>
</evidence>
<dbReference type="Pfam" id="PF02798">
    <property type="entry name" value="GST_N"/>
    <property type="match status" value="1"/>
</dbReference>
<keyword evidence="8" id="KW-1185">Reference proteome</keyword>
<dbReference type="GO" id="GO:0004601">
    <property type="term" value="F:peroxidase activity"/>
    <property type="evidence" value="ECO:0007669"/>
    <property type="project" value="UniProtKB-ARBA"/>
</dbReference>
<dbReference type="InterPro" id="IPR004045">
    <property type="entry name" value="Glutathione_S-Trfase_N"/>
</dbReference>
<evidence type="ECO:0000313" key="8">
    <source>
        <dbReference type="Proteomes" id="UP000092544"/>
    </source>
</evidence>
<evidence type="ECO:0000259" key="6">
    <source>
        <dbReference type="PROSITE" id="PS50405"/>
    </source>
</evidence>
<dbReference type="InterPro" id="IPR010987">
    <property type="entry name" value="Glutathione-S-Trfase_C-like"/>
</dbReference>
<gene>
    <name evidence="7" type="ORF">MSP8886_03711</name>
</gene>
<proteinExistence type="inferred from homology"/>
<organism evidence="7 8">
    <name type="scientific">Marinomonas spartinae</name>
    <dbReference type="NCBI Taxonomy" id="1792290"/>
    <lineage>
        <taxon>Bacteria</taxon>
        <taxon>Pseudomonadati</taxon>
        <taxon>Pseudomonadota</taxon>
        <taxon>Gammaproteobacteria</taxon>
        <taxon>Oceanospirillales</taxon>
        <taxon>Oceanospirillaceae</taxon>
        <taxon>Marinomonas</taxon>
    </lineage>
</organism>
<name>A0A1A8TT14_9GAMM</name>
<dbReference type="CDD" id="cd03046">
    <property type="entry name" value="GST_N_GTT1_like"/>
    <property type="match status" value="1"/>
</dbReference>
<dbReference type="STRING" id="1792290.MSP8886_03711"/>
<dbReference type="Pfam" id="PF00043">
    <property type="entry name" value="GST_C"/>
    <property type="match status" value="1"/>
</dbReference>
<dbReference type="SFLD" id="SFLDS00019">
    <property type="entry name" value="Glutathione_Transferase_(cytos"/>
    <property type="match status" value="1"/>
</dbReference>
<dbReference type="SFLD" id="SFLDG01150">
    <property type="entry name" value="Main.1:_Beta-like"/>
    <property type="match status" value="1"/>
</dbReference>
<evidence type="ECO:0000313" key="7">
    <source>
        <dbReference type="EMBL" id="SBS36488.1"/>
    </source>
</evidence>
<reference evidence="7 8" key="1">
    <citation type="submission" date="2016-06" db="EMBL/GenBank/DDBJ databases">
        <authorList>
            <person name="Kjaerup R.B."/>
            <person name="Dalgaard T.S."/>
            <person name="Juul-Madsen H.R."/>
        </authorList>
    </citation>
    <scope>NUCLEOTIDE SEQUENCE [LARGE SCALE GENOMIC DNA]</scope>
    <source>
        <strain evidence="7 8">CECT 8886</strain>
    </source>
</reference>
<dbReference type="GO" id="GO:0004364">
    <property type="term" value="F:glutathione transferase activity"/>
    <property type="evidence" value="ECO:0007669"/>
    <property type="project" value="UniProtKB-EC"/>
</dbReference>
<dbReference type="InterPro" id="IPR036249">
    <property type="entry name" value="Thioredoxin-like_sf"/>
</dbReference>
<dbReference type="Gene3D" id="1.20.1050.10">
    <property type="match status" value="1"/>
</dbReference>
<dbReference type="PANTHER" id="PTHR44051">
    <property type="entry name" value="GLUTATHIONE S-TRANSFERASE-RELATED"/>
    <property type="match status" value="1"/>
</dbReference>
<dbReference type="Gene3D" id="3.40.30.10">
    <property type="entry name" value="Glutaredoxin"/>
    <property type="match status" value="1"/>
</dbReference>